<dbReference type="HOGENOM" id="CLU_181053_0_4_1"/>
<dbReference type="GO" id="GO:0046872">
    <property type="term" value="F:metal ion binding"/>
    <property type="evidence" value="ECO:0007669"/>
    <property type="project" value="InterPro"/>
</dbReference>
<proteinExistence type="predicted"/>
<evidence type="ECO:0000313" key="4">
    <source>
        <dbReference type="EMBL" id="RHN44889.1"/>
    </source>
</evidence>
<organism evidence="3 6">
    <name type="scientific">Medicago truncatula</name>
    <name type="common">Barrel medic</name>
    <name type="synonym">Medicago tribuloides</name>
    <dbReference type="NCBI Taxonomy" id="3880"/>
    <lineage>
        <taxon>Eukaryota</taxon>
        <taxon>Viridiplantae</taxon>
        <taxon>Streptophyta</taxon>
        <taxon>Embryophyta</taxon>
        <taxon>Tracheophyta</taxon>
        <taxon>Spermatophyta</taxon>
        <taxon>Magnoliopsida</taxon>
        <taxon>eudicotyledons</taxon>
        <taxon>Gunneridae</taxon>
        <taxon>Pentapetalae</taxon>
        <taxon>rosids</taxon>
        <taxon>fabids</taxon>
        <taxon>Fabales</taxon>
        <taxon>Fabaceae</taxon>
        <taxon>Papilionoideae</taxon>
        <taxon>50 kb inversion clade</taxon>
        <taxon>NPAAA clade</taxon>
        <taxon>Hologalegina</taxon>
        <taxon>IRL clade</taxon>
        <taxon>Trifolieae</taxon>
        <taxon>Medicago</taxon>
    </lineage>
</organism>
<reference evidence="4" key="5">
    <citation type="journal article" date="2018" name="Nat. Plants">
        <title>Whole-genome landscape of Medicago truncatula symbiotic genes.</title>
        <authorList>
            <person name="Pecrix Y."/>
            <person name="Gamas P."/>
            <person name="Carrere S."/>
        </authorList>
    </citation>
    <scope>NUCLEOTIDE SEQUENCE</scope>
    <source>
        <tissue evidence="4">Leaves</tissue>
    </source>
</reference>
<dbReference type="Proteomes" id="UP000002051">
    <property type="component" value="Unassembled WGS sequence"/>
</dbReference>
<evidence type="ECO:0000259" key="2">
    <source>
        <dbReference type="Pfam" id="PF07127"/>
    </source>
</evidence>
<dbReference type="EMBL" id="CM001223">
    <property type="protein sequence ID" value="AES78312.1"/>
    <property type="molecule type" value="Genomic_DNA"/>
</dbReference>
<dbReference type="InterPro" id="IPR009810">
    <property type="entry name" value="Nodulin_late_dom"/>
</dbReference>
<sequence length="71" mass="7831">MARILSFFYALLIFVSLFLVTTNGSLPDAPPCLFTPECPPDMCPTDLTLKCINLSCQCTIEYDIDPDVVPS</sequence>
<reference evidence="3 6" key="2">
    <citation type="journal article" date="2014" name="BMC Genomics">
        <title>An improved genome release (version Mt4.0) for the model legume Medicago truncatula.</title>
        <authorList>
            <person name="Tang H."/>
            <person name="Krishnakumar V."/>
            <person name="Bidwell S."/>
            <person name="Rosen B."/>
            <person name="Chan A."/>
            <person name="Zhou S."/>
            <person name="Gentzbittel L."/>
            <person name="Childs K.L."/>
            <person name="Yandell M."/>
            <person name="Gundlach H."/>
            <person name="Mayer K.F."/>
            <person name="Schwartz D.C."/>
            <person name="Town C.D."/>
        </authorList>
    </citation>
    <scope>GENOME REANNOTATION</scope>
    <source>
        <strain evidence="5 6">cv. Jemalong A17</strain>
    </source>
</reference>
<feature type="chain" id="PRO_5014573970" evidence="1">
    <location>
        <begin position="25"/>
        <end position="71"/>
    </location>
</feature>
<protein>
    <submittedName>
        <fullName evidence="3">Nodule Cysteine-Rich (NCR) secreted peptide</fullName>
    </submittedName>
    <submittedName>
        <fullName evidence="4">Putative Late nodulin</fullName>
    </submittedName>
</protein>
<dbReference type="PaxDb" id="3880-AES78312"/>
<keyword evidence="1" id="KW-0732">Signal</keyword>
<dbReference type="Pfam" id="PF07127">
    <property type="entry name" value="Nodulin_late"/>
    <property type="match status" value="1"/>
</dbReference>
<dbReference type="AlphaFoldDB" id="G7L162"/>
<dbReference type="OrthoDB" id="1451156at2759"/>
<gene>
    <name evidence="3" type="ordered locus">MTR_7g027180</name>
    <name evidence="4" type="ORF">MtrunA17_Chr7g0224291</name>
</gene>
<evidence type="ECO:0000313" key="3">
    <source>
        <dbReference type="EMBL" id="AES78312.1"/>
    </source>
</evidence>
<reference evidence="3 6" key="1">
    <citation type="journal article" date="2011" name="Nature">
        <title>The Medicago genome provides insight into the evolution of rhizobial symbioses.</title>
        <authorList>
            <person name="Young N.D."/>
            <person name="Debelle F."/>
            <person name="Oldroyd G.E."/>
            <person name="Geurts R."/>
            <person name="Cannon S.B."/>
            <person name="Udvardi M.K."/>
            <person name="Benedito V.A."/>
            <person name="Mayer K.F."/>
            <person name="Gouzy J."/>
            <person name="Schoof H."/>
            <person name="Van de Peer Y."/>
            <person name="Proost S."/>
            <person name="Cook D.R."/>
            <person name="Meyers B.C."/>
            <person name="Spannagl M."/>
            <person name="Cheung F."/>
            <person name="De Mita S."/>
            <person name="Krishnakumar V."/>
            <person name="Gundlach H."/>
            <person name="Zhou S."/>
            <person name="Mudge J."/>
            <person name="Bharti A.K."/>
            <person name="Murray J.D."/>
            <person name="Naoumkina M.A."/>
            <person name="Rosen B."/>
            <person name="Silverstein K.A."/>
            <person name="Tang H."/>
            <person name="Rombauts S."/>
            <person name="Zhao P.X."/>
            <person name="Zhou P."/>
            <person name="Barbe V."/>
            <person name="Bardou P."/>
            <person name="Bechner M."/>
            <person name="Bellec A."/>
            <person name="Berger A."/>
            <person name="Berges H."/>
            <person name="Bidwell S."/>
            <person name="Bisseling T."/>
            <person name="Choisne N."/>
            <person name="Couloux A."/>
            <person name="Denny R."/>
            <person name="Deshpande S."/>
            <person name="Dai X."/>
            <person name="Doyle J.J."/>
            <person name="Dudez A.M."/>
            <person name="Farmer A.D."/>
            <person name="Fouteau S."/>
            <person name="Franken C."/>
            <person name="Gibelin C."/>
            <person name="Gish J."/>
            <person name="Goldstein S."/>
            <person name="Gonzalez A.J."/>
            <person name="Green P.J."/>
            <person name="Hallab A."/>
            <person name="Hartog M."/>
            <person name="Hua A."/>
            <person name="Humphray S.J."/>
            <person name="Jeong D.H."/>
            <person name="Jing Y."/>
            <person name="Jocker A."/>
            <person name="Kenton S.M."/>
            <person name="Kim D.J."/>
            <person name="Klee K."/>
            <person name="Lai H."/>
            <person name="Lang C."/>
            <person name="Lin S."/>
            <person name="Macmil S.L."/>
            <person name="Magdelenat G."/>
            <person name="Matthews L."/>
            <person name="McCorrison J."/>
            <person name="Monaghan E.L."/>
            <person name="Mun J.H."/>
            <person name="Najar F.Z."/>
            <person name="Nicholson C."/>
            <person name="Noirot C."/>
            <person name="O'Bleness M."/>
            <person name="Paule C.R."/>
            <person name="Poulain J."/>
            <person name="Prion F."/>
            <person name="Qin B."/>
            <person name="Qu C."/>
            <person name="Retzel E.F."/>
            <person name="Riddle C."/>
            <person name="Sallet E."/>
            <person name="Samain S."/>
            <person name="Samson N."/>
            <person name="Sanders I."/>
            <person name="Saurat O."/>
            <person name="Scarpelli C."/>
            <person name="Schiex T."/>
            <person name="Segurens B."/>
            <person name="Severin A.J."/>
            <person name="Sherrier D.J."/>
            <person name="Shi R."/>
            <person name="Sims S."/>
            <person name="Singer S.R."/>
            <person name="Sinharoy S."/>
            <person name="Sterck L."/>
            <person name="Viollet A."/>
            <person name="Wang B.B."/>
            <person name="Wang K."/>
            <person name="Wang M."/>
            <person name="Wang X."/>
            <person name="Warfsmann J."/>
            <person name="Weissenbach J."/>
            <person name="White D.D."/>
            <person name="White J.D."/>
            <person name="Wiley G.B."/>
            <person name="Wincker P."/>
            <person name="Xing Y."/>
            <person name="Yang L."/>
            <person name="Yao Z."/>
            <person name="Ying F."/>
            <person name="Zhai J."/>
            <person name="Zhou L."/>
            <person name="Zuber A."/>
            <person name="Denarie J."/>
            <person name="Dixon R.A."/>
            <person name="May G.D."/>
            <person name="Schwartz D.C."/>
            <person name="Rogers J."/>
            <person name="Quetier F."/>
            <person name="Town C.D."/>
            <person name="Roe B.A."/>
        </authorList>
    </citation>
    <scope>NUCLEOTIDE SEQUENCE [LARGE SCALE GENOMIC DNA]</scope>
    <source>
        <strain evidence="3">A17</strain>
        <strain evidence="5 6">cv. Jemalong A17</strain>
    </source>
</reference>
<dbReference type="Proteomes" id="UP000265566">
    <property type="component" value="Chromosome 7"/>
</dbReference>
<feature type="domain" description="Late nodulin" evidence="2">
    <location>
        <begin position="1"/>
        <end position="57"/>
    </location>
</feature>
<dbReference type="EnsemblPlants" id="AES78312">
    <property type="protein sequence ID" value="AES78312"/>
    <property type="gene ID" value="MTR_7g027180"/>
</dbReference>
<evidence type="ECO:0000313" key="5">
    <source>
        <dbReference type="EnsemblPlants" id="AES78312"/>
    </source>
</evidence>
<keyword evidence="6" id="KW-1185">Reference proteome</keyword>
<name>G7L162_MEDTR</name>
<evidence type="ECO:0000313" key="7">
    <source>
        <dbReference type="Proteomes" id="UP000265566"/>
    </source>
</evidence>
<dbReference type="Gramene" id="rna39059">
    <property type="protein sequence ID" value="RHN44889.1"/>
    <property type="gene ID" value="gene39059"/>
</dbReference>
<accession>G7L162</accession>
<feature type="signal peptide" evidence="1">
    <location>
        <begin position="1"/>
        <end position="24"/>
    </location>
</feature>
<evidence type="ECO:0000256" key="1">
    <source>
        <dbReference type="SAM" id="SignalP"/>
    </source>
</evidence>
<reference evidence="7" key="4">
    <citation type="journal article" date="2018" name="Nat. Plants">
        <title>Whole-genome landscape of Medicago truncatula symbiotic genes.</title>
        <authorList>
            <person name="Pecrix Y."/>
            <person name="Staton S.E."/>
            <person name="Sallet E."/>
            <person name="Lelandais-Briere C."/>
            <person name="Moreau S."/>
            <person name="Carrere S."/>
            <person name="Blein T."/>
            <person name="Jardinaud M.F."/>
            <person name="Latrasse D."/>
            <person name="Zouine M."/>
            <person name="Zahm M."/>
            <person name="Kreplak J."/>
            <person name="Mayjonade B."/>
            <person name="Satge C."/>
            <person name="Perez M."/>
            <person name="Cauet S."/>
            <person name="Marande W."/>
            <person name="Chantry-Darmon C."/>
            <person name="Lopez-Roques C."/>
            <person name="Bouchez O."/>
            <person name="Berard A."/>
            <person name="Debelle F."/>
            <person name="Munos S."/>
            <person name="Bendahmane A."/>
            <person name="Berges H."/>
            <person name="Niebel A."/>
            <person name="Buitink J."/>
            <person name="Frugier F."/>
            <person name="Benhamed M."/>
            <person name="Crespi M."/>
            <person name="Gouzy J."/>
            <person name="Gamas P."/>
        </authorList>
    </citation>
    <scope>NUCLEOTIDE SEQUENCE [LARGE SCALE GENOMIC DNA]</scope>
    <source>
        <strain evidence="7">cv. Jemalong A17</strain>
    </source>
</reference>
<dbReference type="EMBL" id="PSQE01000007">
    <property type="protein sequence ID" value="RHN44889.1"/>
    <property type="molecule type" value="Genomic_DNA"/>
</dbReference>
<evidence type="ECO:0000313" key="6">
    <source>
        <dbReference type="Proteomes" id="UP000002051"/>
    </source>
</evidence>
<reference evidence="5" key="3">
    <citation type="submission" date="2015-04" db="UniProtKB">
        <authorList>
            <consortium name="EnsemblPlants"/>
        </authorList>
    </citation>
    <scope>IDENTIFICATION</scope>
    <source>
        <strain evidence="5">cv. Jemalong A17</strain>
    </source>
</reference>